<reference evidence="2" key="1">
    <citation type="journal article" date="2016" name="Nature">
        <title>Genome evolution in the allotetraploid frog Xenopus laevis.</title>
        <authorList>
            <person name="Session A.M."/>
            <person name="Uno Y."/>
            <person name="Kwon T."/>
            <person name="Chapman J.A."/>
            <person name="Toyoda A."/>
            <person name="Takahashi S."/>
            <person name="Fukui A."/>
            <person name="Hikosaka A."/>
            <person name="Suzuki A."/>
            <person name="Kondo M."/>
            <person name="van Heeringen S.J."/>
            <person name="Quigley I."/>
            <person name="Heinz S."/>
            <person name="Ogino H."/>
            <person name="Ochi H."/>
            <person name="Hellsten U."/>
            <person name="Lyons J.B."/>
            <person name="Simakov O."/>
            <person name="Putnam N."/>
            <person name="Stites J."/>
            <person name="Kuroki Y."/>
            <person name="Tanaka T."/>
            <person name="Michiue T."/>
            <person name="Watanabe M."/>
            <person name="Bogdanovic O."/>
            <person name="Lister R."/>
            <person name="Georgiou G."/>
            <person name="Paranjpe S.S."/>
            <person name="van Kruijsbergen I."/>
            <person name="Shu S."/>
            <person name="Carlson J."/>
            <person name="Kinoshita T."/>
            <person name="Ohta Y."/>
            <person name="Mawaribuchi S."/>
            <person name="Jenkins J."/>
            <person name="Grimwood J."/>
            <person name="Schmutz J."/>
            <person name="Mitros T."/>
            <person name="Mozaffari S.V."/>
            <person name="Suzuki Y."/>
            <person name="Haramoto Y."/>
            <person name="Yamamoto T.S."/>
            <person name="Takagi C."/>
            <person name="Heald R."/>
            <person name="Miller K."/>
            <person name="Haudenschild C."/>
            <person name="Kitzman J."/>
            <person name="Nakayama T."/>
            <person name="Izutsu Y."/>
            <person name="Robert J."/>
            <person name="Fortriede J."/>
            <person name="Burns K."/>
            <person name="Lotay V."/>
            <person name="Karimi K."/>
            <person name="Yasuoka Y."/>
            <person name="Dichmann D.S."/>
            <person name="Flajnik M.F."/>
            <person name="Houston D.W."/>
            <person name="Shendure J."/>
            <person name="DuPasquier L."/>
            <person name="Vize P.D."/>
            <person name="Zorn A.M."/>
            <person name="Ito M."/>
            <person name="Marcotte E.M."/>
            <person name="Wallingford J.B."/>
            <person name="Ito Y."/>
            <person name="Asashima M."/>
            <person name="Ueno N."/>
            <person name="Matsuda Y."/>
            <person name="Veenstra G.J."/>
            <person name="Fujiyama A."/>
            <person name="Harland R.M."/>
            <person name="Taira M."/>
            <person name="Rokhsar D.S."/>
        </authorList>
    </citation>
    <scope>NUCLEOTIDE SEQUENCE [LARGE SCALE GENOMIC DNA]</scope>
    <source>
        <strain evidence="2">J</strain>
    </source>
</reference>
<dbReference type="EMBL" id="CM004478">
    <property type="protein sequence ID" value="OCT72909.1"/>
    <property type="molecule type" value="Genomic_DNA"/>
</dbReference>
<proteinExistence type="predicted"/>
<evidence type="ECO:0000313" key="1">
    <source>
        <dbReference type="EMBL" id="OCT72909.1"/>
    </source>
</evidence>
<gene>
    <name evidence="1" type="ORF">XELAEV_18035890mg</name>
</gene>
<protein>
    <submittedName>
        <fullName evidence="1">Uncharacterized protein</fullName>
    </submittedName>
</protein>
<organism evidence="1 2">
    <name type="scientific">Xenopus laevis</name>
    <name type="common">African clawed frog</name>
    <dbReference type="NCBI Taxonomy" id="8355"/>
    <lineage>
        <taxon>Eukaryota</taxon>
        <taxon>Metazoa</taxon>
        <taxon>Chordata</taxon>
        <taxon>Craniata</taxon>
        <taxon>Vertebrata</taxon>
        <taxon>Euteleostomi</taxon>
        <taxon>Amphibia</taxon>
        <taxon>Batrachia</taxon>
        <taxon>Anura</taxon>
        <taxon>Pipoidea</taxon>
        <taxon>Pipidae</taxon>
        <taxon>Xenopodinae</taxon>
        <taxon>Xenopus</taxon>
        <taxon>Xenopus</taxon>
    </lineage>
</organism>
<evidence type="ECO:0000313" key="2">
    <source>
        <dbReference type="Proteomes" id="UP000694892"/>
    </source>
</evidence>
<dbReference type="AlphaFoldDB" id="A0A974CGJ8"/>
<accession>A0A974CGJ8</accession>
<sequence length="105" mass="12384">MAYIVNAYCYSFDESEEESEYNYEDNSGRKNKILFPFFGVFFTYFLRDRYGCLCCQDIQEMLTKTVDVRVSCITCHPGFKAVVLNPYVLETAFCGYHPHQDFNFE</sequence>
<name>A0A974CGJ8_XENLA</name>
<dbReference type="Proteomes" id="UP000694892">
    <property type="component" value="Chromosome 7L"/>
</dbReference>